<organism evidence="1 2">
    <name type="scientific">Acaulospora colombiana</name>
    <dbReference type="NCBI Taxonomy" id="27376"/>
    <lineage>
        <taxon>Eukaryota</taxon>
        <taxon>Fungi</taxon>
        <taxon>Fungi incertae sedis</taxon>
        <taxon>Mucoromycota</taxon>
        <taxon>Glomeromycotina</taxon>
        <taxon>Glomeromycetes</taxon>
        <taxon>Diversisporales</taxon>
        <taxon>Acaulosporaceae</taxon>
        <taxon>Acaulospora</taxon>
    </lineage>
</organism>
<dbReference type="EMBL" id="CAJVPT010009658">
    <property type="protein sequence ID" value="CAG8563578.1"/>
    <property type="molecule type" value="Genomic_DNA"/>
</dbReference>
<accession>A0ACA9M2L9</accession>
<evidence type="ECO:0000313" key="2">
    <source>
        <dbReference type="Proteomes" id="UP000789525"/>
    </source>
</evidence>
<protein>
    <submittedName>
        <fullName evidence="1">2829_t:CDS:1</fullName>
    </submittedName>
</protein>
<reference evidence="1" key="1">
    <citation type="submission" date="2021-06" db="EMBL/GenBank/DDBJ databases">
        <authorList>
            <person name="Kallberg Y."/>
            <person name="Tangrot J."/>
            <person name="Rosling A."/>
        </authorList>
    </citation>
    <scope>NUCLEOTIDE SEQUENCE</scope>
    <source>
        <strain evidence="1">CL356</strain>
    </source>
</reference>
<comment type="caution">
    <text evidence="1">The sequence shown here is derived from an EMBL/GenBank/DDBJ whole genome shotgun (WGS) entry which is preliminary data.</text>
</comment>
<sequence>MPPSNILPLINENTANEFRMEDYDLDPVTGFLPSTPPLERLPGTFYEPWEQLIDNFHDLILTGRFRSSVDKMPVLDTSCLATPAEYRRAFLVLSFLAHGYVWGSSEKISDRLPACVAIPWVKISDHLGVAPIQNHAAVVLWNWRLIFKDEPFSLNNLSTLFTFTNSLDESWFYLVTTAIEGCGGRALSSIITAINAVNVGDNNQLLRALKEIGSIIKEIIEILQRMFDKCDPYVFYWKVRPFLAGWENEDQLPLGLIYEGADNNDEFGNPIYRKYAGGSAGQSALIQALDIALNIEHHPTKFEQNSGNECTSSRINGCSFSNNALKCPLNKHVKSQLPYLHKIRQNMPGPHRRFLEDLTKVANIRNYITSKVNYGSIRAVSLLDKIEDVNNLVQAYNDCLIQMKNFRSKHLQIVSAYIVIQENRKSSHVKSILPLNEDFGANTEEIQSATKKSTTSIKMLRSIKGTGGTNLIPFLKQMRDETVAQEIMDPIE</sequence>
<gene>
    <name evidence="1" type="ORF">ACOLOM_LOCUS5326</name>
</gene>
<keyword evidence="2" id="KW-1185">Reference proteome</keyword>
<name>A0ACA9M2L9_9GLOM</name>
<dbReference type="Proteomes" id="UP000789525">
    <property type="component" value="Unassembled WGS sequence"/>
</dbReference>
<proteinExistence type="predicted"/>
<evidence type="ECO:0000313" key="1">
    <source>
        <dbReference type="EMBL" id="CAG8563578.1"/>
    </source>
</evidence>